<name>A0A0N4Y3S1_NIPBR</name>
<organism evidence="3">
    <name type="scientific">Nippostrongylus brasiliensis</name>
    <name type="common">Rat hookworm</name>
    <dbReference type="NCBI Taxonomy" id="27835"/>
    <lineage>
        <taxon>Eukaryota</taxon>
        <taxon>Metazoa</taxon>
        <taxon>Ecdysozoa</taxon>
        <taxon>Nematoda</taxon>
        <taxon>Chromadorea</taxon>
        <taxon>Rhabditida</taxon>
        <taxon>Rhabditina</taxon>
        <taxon>Rhabditomorpha</taxon>
        <taxon>Strongyloidea</taxon>
        <taxon>Heligmosomidae</taxon>
        <taxon>Nippostrongylus</taxon>
    </lineage>
</organism>
<dbReference type="AlphaFoldDB" id="A0A0N4Y3S1"/>
<reference evidence="1 2" key="2">
    <citation type="submission" date="2018-11" db="EMBL/GenBank/DDBJ databases">
        <authorList>
            <consortium name="Pathogen Informatics"/>
        </authorList>
    </citation>
    <scope>NUCLEOTIDE SEQUENCE [LARGE SCALE GENOMIC DNA]</scope>
</reference>
<protein>
    <submittedName>
        <fullName evidence="3">CARMIL_C domain-containing protein</fullName>
    </submittedName>
</protein>
<gene>
    <name evidence="1" type="ORF">NBR_LOCUS10482</name>
</gene>
<dbReference type="STRING" id="27835.A0A0N4Y3S1"/>
<evidence type="ECO:0000313" key="3">
    <source>
        <dbReference type="WBParaSite" id="NBR_0001048101-mRNA-1"/>
    </source>
</evidence>
<reference evidence="3" key="1">
    <citation type="submission" date="2017-02" db="UniProtKB">
        <authorList>
            <consortium name="WormBaseParasite"/>
        </authorList>
    </citation>
    <scope>IDENTIFICATION</scope>
</reference>
<dbReference type="EMBL" id="UYSL01020325">
    <property type="protein sequence ID" value="VDL74071.1"/>
    <property type="molecule type" value="Genomic_DNA"/>
</dbReference>
<keyword evidence="2" id="KW-1185">Reference proteome</keyword>
<dbReference type="OMA" id="DITSPKC"/>
<sequence>FHFQFPPERQEDRVKLDTEVSIEDNFDYQAVLGLLSDVECKSLRSAFPVAHSDQLVEELEKRVRRLWPSAKYEDRSCSREWRKPSCLRPLVLSIDIDDCSEWLGEVHSGCAVVFCT</sequence>
<dbReference type="WBParaSite" id="NBR_0001048101-mRNA-1">
    <property type="protein sequence ID" value="NBR_0001048101-mRNA-1"/>
    <property type="gene ID" value="NBR_0001048101"/>
</dbReference>
<dbReference type="Proteomes" id="UP000271162">
    <property type="component" value="Unassembled WGS sequence"/>
</dbReference>
<proteinExistence type="predicted"/>
<evidence type="ECO:0000313" key="2">
    <source>
        <dbReference type="Proteomes" id="UP000271162"/>
    </source>
</evidence>
<evidence type="ECO:0000313" key="1">
    <source>
        <dbReference type="EMBL" id="VDL74071.1"/>
    </source>
</evidence>
<accession>A0A0N4Y3S1</accession>